<dbReference type="AlphaFoldDB" id="A0A9X1UME6"/>
<gene>
    <name evidence="3" type="ORF">L5014_33000</name>
</gene>
<keyword evidence="4" id="KW-1185">Reference proteome</keyword>
<feature type="domain" description="KAP NTPase" evidence="2">
    <location>
        <begin position="25"/>
        <end position="396"/>
    </location>
</feature>
<comment type="caution">
    <text evidence="3">The sequence shown here is derived from an EMBL/GenBank/DDBJ whole genome shotgun (WGS) entry which is preliminary data.</text>
</comment>
<keyword evidence="1" id="KW-0472">Membrane</keyword>
<dbReference type="Proteomes" id="UP001139308">
    <property type="component" value="Unassembled WGS sequence"/>
</dbReference>
<dbReference type="SUPFAM" id="SSF52540">
    <property type="entry name" value="P-loop containing nucleoside triphosphate hydrolases"/>
    <property type="match status" value="1"/>
</dbReference>
<dbReference type="Pfam" id="PF07693">
    <property type="entry name" value="KAP_NTPase"/>
    <property type="match status" value="1"/>
</dbReference>
<dbReference type="InterPro" id="IPR011646">
    <property type="entry name" value="KAP_P-loop"/>
</dbReference>
<sequence>MLTVPKLLIDEPATRDILGGAHQRIAQTIASLVLTSEGGQTIRLDGTWGSGKSTVVRLLVDALEQHRTSSQANDQSDEEIAVFMYDAWVHSGDPMRRSFFAGLVSKIGVTGWLSEATGSHSRGYWKDRLDRLSRRFKTTHKRSSPVFSTTTKLVLSGLIGLGVVSPFLATLEKRLADHLHTLPLVAFTVLLAGIAFAGLHLLSDKAMGLVIRRSSEDETVDVREEPEPTSIEFQEAFGELMDAVLLRPGRKLVIVVDNLDRIDAAETKSAWTLLRSFLDNPEFSKRAWFRKLWVIVPVADENKLKASVANGHGSNTSDARQNGPSFFEKVFQIRLSLPPLMLHSWKNFLHQSLTSAFGEDLSGEYEDILRLYEDSRAAQVTPRAIVSFVNDLVVARLEWQDKVPLAVLAAFILYGSQFPAADNSLPKAVTKILRQSDLAGQFAMLHHRANSLSEASYITVLPQLEAALDASDSERISLLVQSSPATEHILDRFIREGIPELASQQGRLLQATRALIPLISSSESVGSAVKLSATTVAHLRSNVLSAFADSRSLRLNIPDLKLGLQALLDLSPNRVETAQLILHMLRAIVVVSADSKEYLNNAVANQFDTWSSNLRDCLTLTEVRELTSKSDFENIVLPVDSESWSQLCARYVNSEDEWILNRCTSRSGWTSDLDWLRSQASSGFSDAALSLLTHHRRQGRDDFVDELGTAVVGLVQDAKTDIDAVVKGAIFLFQADRVRARPYIKEISSTTFPIALTRYANGNAFTEALAATIYLVIFSNDGEFGFRASSGLTSDAQKQGMHGLNIFKMYTNGQPGLDKPRAEIFGRVLRQMNAFEILDVCAEKWGVNKFVMEIVSALAADVNSSPSSLNGDEQHSWESWFRNDLLRLEFQKANALYTNSRETTGTVG</sequence>
<evidence type="ECO:0000313" key="4">
    <source>
        <dbReference type="Proteomes" id="UP001139308"/>
    </source>
</evidence>
<keyword evidence="1" id="KW-1133">Transmembrane helix</keyword>
<reference evidence="3" key="1">
    <citation type="submission" date="2022-01" db="EMBL/GenBank/DDBJ databases">
        <title>Genome sequence and assembly of Parabukholderia sp. RG36.</title>
        <authorList>
            <person name="Chhetri G."/>
        </authorList>
    </citation>
    <scope>NUCLEOTIDE SEQUENCE</scope>
    <source>
        <strain evidence="3">RG36</strain>
    </source>
</reference>
<dbReference type="EMBL" id="JAKLJA010000050">
    <property type="protein sequence ID" value="MCG5078098.1"/>
    <property type="molecule type" value="Genomic_DNA"/>
</dbReference>
<proteinExistence type="predicted"/>
<dbReference type="RefSeq" id="WP_238467988.1">
    <property type="nucleotide sequence ID" value="NZ_JAKLJA010000050.1"/>
</dbReference>
<name>A0A9X1UME6_9BURK</name>
<feature type="transmembrane region" description="Helical" evidence="1">
    <location>
        <begin position="153"/>
        <end position="171"/>
    </location>
</feature>
<dbReference type="InterPro" id="IPR027417">
    <property type="entry name" value="P-loop_NTPase"/>
</dbReference>
<evidence type="ECO:0000256" key="1">
    <source>
        <dbReference type="SAM" id="Phobius"/>
    </source>
</evidence>
<keyword evidence="1" id="KW-0812">Transmembrane</keyword>
<evidence type="ECO:0000259" key="2">
    <source>
        <dbReference type="Pfam" id="PF07693"/>
    </source>
</evidence>
<evidence type="ECO:0000313" key="3">
    <source>
        <dbReference type="EMBL" id="MCG5078098.1"/>
    </source>
</evidence>
<organism evidence="3 4">
    <name type="scientific">Paraburkholderia tagetis</name>
    <dbReference type="NCBI Taxonomy" id="2913261"/>
    <lineage>
        <taxon>Bacteria</taxon>
        <taxon>Pseudomonadati</taxon>
        <taxon>Pseudomonadota</taxon>
        <taxon>Betaproteobacteria</taxon>
        <taxon>Burkholderiales</taxon>
        <taxon>Burkholderiaceae</taxon>
        <taxon>Paraburkholderia</taxon>
    </lineage>
</organism>
<feature type="transmembrane region" description="Helical" evidence="1">
    <location>
        <begin position="183"/>
        <end position="202"/>
    </location>
</feature>
<protein>
    <submittedName>
        <fullName evidence="3">KAP family NTPase</fullName>
    </submittedName>
</protein>
<accession>A0A9X1UME6</accession>